<protein>
    <recommendedName>
        <fullName evidence="2">OmpA-like domain-containing protein</fullName>
    </recommendedName>
</protein>
<dbReference type="InterPro" id="IPR006665">
    <property type="entry name" value="OmpA-like"/>
</dbReference>
<dbReference type="Proteomes" id="UP000245137">
    <property type="component" value="Unassembled WGS sequence"/>
</dbReference>
<gene>
    <name evidence="3" type="ORF">C5689_16065</name>
</gene>
<evidence type="ECO:0000256" key="1">
    <source>
        <dbReference type="PROSITE-ProRule" id="PRU00473"/>
    </source>
</evidence>
<feature type="domain" description="OmpA-like" evidence="2">
    <location>
        <begin position="462"/>
        <end position="564"/>
    </location>
</feature>
<comment type="caution">
    <text evidence="3">The sequence shown here is derived from an EMBL/GenBank/DDBJ whole genome shotgun (WGS) entry which is preliminary data.</text>
</comment>
<dbReference type="RefSeq" id="WP_108918265.1">
    <property type="nucleotide sequence ID" value="NZ_BGJY01000013.1"/>
</dbReference>
<dbReference type="SUPFAM" id="SSF103088">
    <property type="entry name" value="OmpA-like"/>
    <property type="match status" value="1"/>
</dbReference>
<dbReference type="Gene3D" id="3.30.1330.60">
    <property type="entry name" value="OmpA-like domain"/>
    <property type="match status" value="1"/>
</dbReference>
<dbReference type="Pfam" id="PF00691">
    <property type="entry name" value="OmpA"/>
    <property type="match status" value="1"/>
</dbReference>
<dbReference type="Pfam" id="PF04972">
    <property type="entry name" value="BON"/>
    <property type="match status" value="1"/>
</dbReference>
<dbReference type="Gene3D" id="3.40.1520.20">
    <property type="match status" value="3"/>
</dbReference>
<reference evidence="3 4" key="1">
    <citation type="journal article" date="2018" name="Appl. Microbiol. Biotechnol.">
        <title>Co-cultivation of the strictly anaerobic methanogen Methanosarcina barkeri with aerobic methanotrophs in an oxygen-limited membrane bioreactor.</title>
        <authorList>
            <person name="In 't Zandt M.H."/>
            <person name="van den Bosch T.J.M."/>
            <person name="Rijkers R."/>
            <person name="van Kessel M.A.H.J."/>
            <person name="Jetten M.S.M."/>
            <person name="Welte C.U."/>
        </authorList>
    </citation>
    <scope>NUCLEOTIDE SEQUENCE [LARGE SCALE GENOMIC DNA]</scope>
    <source>
        <strain evidence="3 4">DSM 17706</strain>
    </source>
</reference>
<accession>A0A2U1SMN1</accession>
<dbReference type="InterPro" id="IPR036737">
    <property type="entry name" value="OmpA-like_sf"/>
</dbReference>
<keyword evidence="1" id="KW-0472">Membrane</keyword>
<dbReference type="PROSITE" id="PS51123">
    <property type="entry name" value="OMPA_2"/>
    <property type="match status" value="1"/>
</dbReference>
<proteinExistence type="predicted"/>
<dbReference type="EMBL" id="PUIV01000034">
    <property type="protein sequence ID" value="PWB92869.1"/>
    <property type="molecule type" value="Genomic_DNA"/>
</dbReference>
<evidence type="ECO:0000259" key="2">
    <source>
        <dbReference type="PROSITE" id="PS51123"/>
    </source>
</evidence>
<evidence type="ECO:0000313" key="4">
    <source>
        <dbReference type="Proteomes" id="UP000245137"/>
    </source>
</evidence>
<dbReference type="OrthoDB" id="5525824at2"/>
<keyword evidence="4" id="KW-1185">Reference proteome</keyword>
<evidence type="ECO:0000313" key="3">
    <source>
        <dbReference type="EMBL" id="PWB92869.1"/>
    </source>
</evidence>
<dbReference type="GO" id="GO:0016020">
    <property type="term" value="C:membrane"/>
    <property type="evidence" value="ECO:0007669"/>
    <property type="project" value="UniProtKB-UniRule"/>
</dbReference>
<dbReference type="InterPro" id="IPR007055">
    <property type="entry name" value="BON_dom"/>
</dbReference>
<organism evidence="3 4">
    <name type="scientific">Methylosinus sporium</name>
    <dbReference type="NCBI Taxonomy" id="428"/>
    <lineage>
        <taxon>Bacteria</taxon>
        <taxon>Pseudomonadati</taxon>
        <taxon>Pseudomonadota</taxon>
        <taxon>Alphaproteobacteria</taxon>
        <taxon>Hyphomicrobiales</taxon>
        <taxon>Methylocystaceae</taxon>
        <taxon>Methylosinus</taxon>
    </lineage>
</organism>
<dbReference type="AlphaFoldDB" id="A0A2U1SMN1"/>
<name>A0A2U1SMN1_METSR</name>
<sequence length="564" mass="57338">MIQPRKWWVGLPVLAILFTIVATSDVEKIEKDLGDRVRAALDKSPGAIEGASVAVDGRDVRLSGVVLSPAAVAQAVRTVELQEGVRAVSDATTPPPSAQPFAFSLERKGKTLALSGNAPVPGERAPVRAAAAGKGLELSDSSVSALGAPKNYAALASYCVALLDAIGDGRVSVSDAALTVTGSAASFDGYDRAAAALREPPEGVSVKAAEIAPPRVSPFVWSAAKSGEAVSLFGYAPSEKTRETLVAEAAGLGAASDQTRVAGGAPGDFAVAASAALRALDQLASGKASISDGVVSIEGAGKTNIAAPAVEASLRSALPKSFRLGEVSVAAGAISPFVFTARKQEDKLSLAGYAPDAAARARIVQQAERDFGAVDDGLAIADGAPKGFAEAASAALRALSRLDVGVAALSDRSLAFEGAAYNAKAQFDIRARLSRELPEGYENAARLGLATTTDEIPPTRLYAALAEKAAKGLTFGADNRIAEASLPVVDALAFVLLRSPGAAVDIAGRFAGAGSQAEDEAIGLRRAEAVRNYLIEAGVEAARLSASGAAAADGNGRRIEFSIR</sequence>